<name>A0A7W7ZNB4_9BACT</name>
<proteinExistence type="predicted"/>
<dbReference type="AlphaFoldDB" id="A0A7W7ZNB4"/>
<evidence type="ECO:0000313" key="3">
    <source>
        <dbReference type="Proteomes" id="UP000584867"/>
    </source>
</evidence>
<comment type="caution">
    <text evidence="2">The sequence shown here is derived from an EMBL/GenBank/DDBJ whole genome shotgun (WGS) entry which is preliminary data.</text>
</comment>
<dbReference type="Gene3D" id="3.30.460.40">
    <property type="match status" value="1"/>
</dbReference>
<dbReference type="EMBL" id="JACHIO010000005">
    <property type="protein sequence ID" value="MBB5063141.1"/>
    <property type="molecule type" value="Genomic_DNA"/>
</dbReference>
<organism evidence="2 3">
    <name type="scientific">Granulicella mallensis</name>
    <dbReference type="NCBI Taxonomy" id="940614"/>
    <lineage>
        <taxon>Bacteria</taxon>
        <taxon>Pseudomonadati</taxon>
        <taxon>Acidobacteriota</taxon>
        <taxon>Terriglobia</taxon>
        <taxon>Terriglobales</taxon>
        <taxon>Acidobacteriaceae</taxon>
        <taxon>Granulicella</taxon>
    </lineage>
</organism>
<sequence>MRMAQDFKDLLSALNAHHVKYLVIGGYAFGAYSEPRATKDIDIFIRADSQNSLAVFKALADFGAPLAGFHPSDFNDEAGSVFQIGVPPNRIDILQKITAVSFDEAWETRVETIVDGEILVPVISSDLLIRNKLAVGRPRDLLDVADIREAALERPDTENPNK</sequence>
<reference evidence="2 3" key="1">
    <citation type="submission" date="2020-08" db="EMBL/GenBank/DDBJ databases">
        <title>Genomic Encyclopedia of Type Strains, Phase IV (KMG-V): Genome sequencing to study the core and pangenomes of soil and plant-associated prokaryotes.</title>
        <authorList>
            <person name="Whitman W."/>
        </authorList>
    </citation>
    <scope>NUCLEOTIDE SEQUENCE [LARGE SCALE GENOMIC DNA]</scope>
    <source>
        <strain evidence="2 3">X5P3</strain>
    </source>
</reference>
<dbReference type="InterPro" id="IPR045792">
    <property type="entry name" value="DUF6036"/>
</dbReference>
<dbReference type="InterPro" id="IPR043519">
    <property type="entry name" value="NT_sf"/>
</dbReference>
<gene>
    <name evidence="2" type="ORF">HDF15_001481</name>
</gene>
<evidence type="ECO:0000313" key="2">
    <source>
        <dbReference type="EMBL" id="MBB5063141.1"/>
    </source>
</evidence>
<dbReference type="Pfam" id="PF19502">
    <property type="entry name" value="DUF6036"/>
    <property type="match status" value="1"/>
</dbReference>
<dbReference type="SUPFAM" id="SSF81301">
    <property type="entry name" value="Nucleotidyltransferase"/>
    <property type="match status" value="1"/>
</dbReference>
<dbReference type="RefSeq" id="WP_260330905.1">
    <property type="nucleotide sequence ID" value="NZ_JACHIO010000005.1"/>
</dbReference>
<dbReference type="Proteomes" id="UP000584867">
    <property type="component" value="Unassembled WGS sequence"/>
</dbReference>
<evidence type="ECO:0000259" key="1">
    <source>
        <dbReference type="Pfam" id="PF19502"/>
    </source>
</evidence>
<protein>
    <recommendedName>
        <fullName evidence="1">DUF6036 domain-containing protein</fullName>
    </recommendedName>
</protein>
<feature type="domain" description="DUF6036" evidence="1">
    <location>
        <begin position="15"/>
        <end position="145"/>
    </location>
</feature>
<accession>A0A7W7ZNB4</accession>